<dbReference type="EMBL" id="BMAV01010269">
    <property type="protein sequence ID" value="GFY55242.1"/>
    <property type="molecule type" value="Genomic_DNA"/>
</dbReference>
<sequence length="89" mass="9808">MHCVYQVMNSMLKESAGLELPKGPGIPLPDNVMKACSGVYWSNTSWEYFNRLVEILKSKIVVSINNTDSSTSNAEDGSSKKEGKKHTEA</sequence>
<organism evidence="2 3">
    <name type="scientific">Trichonephila inaurata madagascariensis</name>
    <dbReference type="NCBI Taxonomy" id="2747483"/>
    <lineage>
        <taxon>Eukaryota</taxon>
        <taxon>Metazoa</taxon>
        <taxon>Ecdysozoa</taxon>
        <taxon>Arthropoda</taxon>
        <taxon>Chelicerata</taxon>
        <taxon>Arachnida</taxon>
        <taxon>Araneae</taxon>
        <taxon>Araneomorphae</taxon>
        <taxon>Entelegynae</taxon>
        <taxon>Araneoidea</taxon>
        <taxon>Nephilidae</taxon>
        <taxon>Trichonephila</taxon>
        <taxon>Trichonephila inaurata</taxon>
    </lineage>
</organism>
<evidence type="ECO:0000256" key="1">
    <source>
        <dbReference type="SAM" id="MobiDB-lite"/>
    </source>
</evidence>
<dbReference type="Proteomes" id="UP000886998">
    <property type="component" value="Unassembled WGS sequence"/>
</dbReference>
<name>A0A8X6XMB1_9ARAC</name>
<keyword evidence="3" id="KW-1185">Reference proteome</keyword>
<evidence type="ECO:0000313" key="2">
    <source>
        <dbReference type="EMBL" id="GFY55242.1"/>
    </source>
</evidence>
<comment type="caution">
    <text evidence="2">The sequence shown here is derived from an EMBL/GenBank/DDBJ whole genome shotgun (WGS) entry which is preliminary data.</text>
</comment>
<reference evidence="2" key="1">
    <citation type="submission" date="2020-08" db="EMBL/GenBank/DDBJ databases">
        <title>Multicomponent nature underlies the extraordinary mechanical properties of spider dragline silk.</title>
        <authorList>
            <person name="Kono N."/>
            <person name="Nakamura H."/>
            <person name="Mori M."/>
            <person name="Yoshida Y."/>
            <person name="Ohtoshi R."/>
            <person name="Malay A.D."/>
            <person name="Moran D.A.P."/>
            <person name="Tomita M."/>
            <person name="Numata K."/>
            <person name="Arakawa K."/>
        </authorList>
    </citation>
    <scope>NUCLEOTIDE SEQUENCE</scope>
</reference>
<dbReference type="OrthoDB" id="10405381at2759"/>
<feature type="compositionally biased region" description="Basic and acidic residues" evidence="1">
    <location>
        <begin position="77"/>
        <end position="89"/>
    </location>
</feature>
<evidence type="ECO:0000313" key="3">
    <source>
        <dbReference type="Proteomes" id="UP000886998"/>
    </source>
</evidence>
<feature type="compositionally biased region" description="Polar residues" evidence="1">
    <location>
        <begin position="67"/>
        <end position="76"/>
    </location>
</feature>
<proteinExistence type="predicted"/>
<protein>
    <submittedName>
        <fullName evidence="2">Uncharacterized protein</fullName>
    </submittedName>
</protein>
<feature type="region of interest" description="Disordered" evidence="1">
    <location>
        <begin position="67"/>
        <end position="89"/>
    </location>
</feature>
<dbReference type="AlphaFoldDB" id="A0A8X6XMB1"/>
<gene>
    <name evidence="2" type="ORF">TNIN_321871</name>
</gene>
<accession>A0A8X6XMB1</accession>